<dbReference type="SUPFAM" id="SSF143011">
    <property type="entry name" value="RelE-like"/>
    <property type="match status" value="1"/>
</dbReference>
<dbReference type="EMBL" id="QSOV01000004">
    <property type="protein sequence ID" value="RGJ24638.1"/>
    <property type="molecule type" value="Genomic_DNA"/>
</dbReference>
<protein>
    <submittedName>
        <fullName evidence="2">Type II toxin-antitoxin system RelE/ParE family toxin</fullName>
    </submittedName>
</protein>
<dbReference type="InterPro" id="IPR007712">
    <property type="entry name" value="RelE/ParE_toxin"/>
</dbReference>
<reference evidence="4 5" key="1">
    <citation type="submission" date="2018-08" db="EMBL/GenBank/DDBJ databases">
        <title>A genome reference for cultivated species of the human gut microbiota.</title>
        <authorList>
            <person name="Zou Y."/>
            <person name="Xue W."/>
            <person name="Luo G."/>
        </authorList>
    </citation>
    <scope>NUCLEOTIDE SEQUENCE [LARGE SCALE GENOMIC DNA]</scope>
    <source>
        <strain evidence="3 5">AM22-12LB</strain>
        <strain evidence="2 4">TM07-19</strain>
    </source>
</reference>
<organism evidence="2 4">
    <name type="scientific">Coprococcus comes</name>
    <dbReference type="NCBI Taxonomy" id="410072"/>
    <lineage>
        <taxon>Bacteria</taxon>
        <taxon>Bacillati</taxon>
        <taxon>Bacillota</taxon>
        <taxon>Clostridia</taxon>
        <taxon>Lachnospirales</taxon>
        <taxon>Lachnospiraceae</taxon>
        <taxon>Coprococcus</taxon>
    </lineage>
</organism>
<evidence type="ECO:0000256" key="1">
    <source>
        <dbReference type="ARBA" id="ARBA00022649"/>
    </source>
</evidence>
<dbReference type="EMBL" id="QRIM01000009">
    <property type="protein sequence ID" value="RHG60238.1"/>
    <property type="molecule type" value="Genomic_DNA"/>
</dbReference>
<gene>
    <name evidence="3" type="ORF">DW252_09220</name>
    <name evidence="2" type="ORF">DXD67_06090</name>
</gene>
<evidence type="ECO:0000313" key="2">
    <source>
        <dbReference type="EMBL" id="RGJ24638.1"/>
    </source>
</evidence>
<dbReference type="Pfam" id="PF05016">
    <property type="entry name" value="ParE_toxin"/>
    <property type="match status" value="1"/>
</dbReference>
<dbReference type="Proteomes" id="UP000286595">
    <property type="component" value="Unassembled WGS sequence"/>
</dbReference>
<name>A0A3E4GS03_9FIRM</name>
<dbReference type="AlphaFoldDB" id="A0A3E4GS03"/>
<keyword evidence="1" id="KW-1277">Toxin-antitoxin system</keyword>
<dbReference type="Gene3D" id="3.30.2310.20">
    <property type="entry name" value="RelE-like"/>
    <property type="match status" value="1"/>
</dbReference>
<sequence length="113" mass="13373">MHVRHWENSGGNIWDKYTVKMFPQEYRDIDKIYEQALLVSNYADNAIALAEKLEKAILSLEEQPYRGAERKYGFYAFKGYRQLTVENYIIIYEVFENEKVVAVVTVKYGKSEF</sequence>
<dbReference type="NCBIfam" id="TIGR02385">
    <property type="entry name" value="RelE_StbE"/>
    <property type="match status" value="1"/>
</dbReference>
<proteinExistence type="predicted"/>
<comment type="caution">
    <text evidence="2">The sequence shown here is derived from an EMBL/GenBank/DDBJ whole genome shotgun (WGS) entry which is preliminary data.</text>
</comment>
<dbReference type="Proteomes" id="UP000260655">
    <property type="component" value="Unassembled WGS sequence"/>
</dbReference>
<dbReference type="InterPro" id="IPR035093">
    <property type="entry name" value="RelE/ParE_toxin_dom_sf"/>
</dbReference>
<evidence type="ECO:0000313" key="5">
    <source>
        <dbReference type="Proteomes" id="UP000286595"/>
    </source>
</evidence>
<evidence type="ECO:0000313" key="4">
    <source>
        <dbReference type="Proteomes" id="UP000260655"/>
    </source>
</evidence>
<evidence type="ECO:0000313" key="3">
    <source>
        <dbReference type="EMBL" id="RHG60238.1"/>
    </source>
</evidence>
<accession>A0A3E4GS03</accession>